<dbReference type="InterPro" id="IPR036790">
    <property type="entry name" value="Frizzled_dom_sf"/>
</dbReference>
<feature type="chain" id="PRO_5036020533" evidence="3">
    <location>
        <begin position="18"/>
        <end position="640"/>
    </location>
</feature>
<dbReference type="EMBL" id="CP017553">
    <property type="protein sequence ID" value="AOW00161.1"/>
    <property type="molecule type" value="Genomic_DNA"/>
</dbReference>
<dbReference type="PANTHER" id="PTHR39142:SF1">
    <property type="entry name" value="AEL197CP"/>
    <property type="match status" value="1"/>
</dbReference>
<sequence>MRLWILILGLAVTLVRAFLGNVTDDDSLGTPELLLPFQHLGNDLWRRVVENRAKAPSSVMTTTSSTTTHTESTNLFTASTVPNYNQPTGTTPVVATPIANNQPVDYVMKLNDTRIYNLTDIPANAKTIYITANICAGPPNLNYKNMSMDYDYTAPALLKAGWNPQNIVFSMDNFEFGFANLTIDVSAVQVTNLYIQLDFSNMTFDTSALTKIDSDVNNVDKRQVKHAELKKDKLTKRKDKDEDKDEDKAPQGGSDDGDEVVTAAPSDVSNNGVSKPAAPTSVAGQATQPGDFTYSLGVSWEAPLYSFKDTPNLYLVDSDYNHALFVTGNLTTDPQNATSDHYIVDIKNAIYDITAFPMENEMQLWWLSNSYCAIQKGPSVLNSGNCDVSYTRRGLGHYYKQQFFMKGLNNSTPYLAVLTKPNSNTPGGTVYDQVWFSSKTSDNCQLVYDLDFCSDVAYAVPGNSSMVDSQELAKLYDDNASKWWQNFTYSQQIVACNASLDSRYSILKSCDDCADSYKQWLCAVTIPRCADWSNNATYLQERPPGTSRNALIDRVLKPGRYKEILPCLDLCQKIVQDCDASLGFQCPKQHRNRELSYGLRSDDGDITCSYLGAVYFLDGARAVTLSVALMAVSFLFVVLW</sequence>
<dbReference type="Proteomes" id="UP000256601">
    <property type="component" value="Unassembled WGS sequence"/>
</dbReference>
<evidence type="ECO:0000313" key="5">
    <source>
        <dbReference type="EMBL" id="RDW25042.1"/>
    </source>
</evidence>
<feature type="compositionally biased region" description="Basic and acidic residues" evidence="1">
    <location>
        <begin position="230"/>
        <end position="249"/>
    </location>
</feature>
<dbReference type="InterPro" id="IPR024338">
    <property type="entry name" value="MID1/Yam8"/>
</dbReference>
<dbReference type="GO" id="GO:0005262">
    <property type="term" value="F:calcium channel activity"/>
    <property type="evidence" value="ECO:0007669"/>
    <property type="project" value="InterPro"/>
</dbReference>
<evidence type="ECO:0000313" key="6">
    <source>
        <dbReference type="Proteomes" id="UP000182444"/>
    </source>
</evidence>
<feature type="signal peptide" evidence="3">
    <location>
        <begin position="1"/>
        <end position="17"/>
    </location>
</feature>
<dbReference type="RefSeq" id="XP_499675.1">
    <property type="nucleotide sequence ID" value="XM_499675.1"/>
</dbReference>
<gene>
    <name evidence="5" type="ORF">B0I71DRAFT_133269</name>
    <name evidence="4" type="ORF">YALI1_A02470g</name>
</gene>
<evidence type="ECO:0000256" key="2">
    <source>
        <dbReference type="SAM" id="Phobius"/>
    </source>
</evidence>
<dbReference type="Proteomes" id="UP000182444">
    <property type="component" value="Chromosome 1A"/>
</dbReference>
<dbReference type="VEuPathDB" id="FungiDB:YALI0_A02090g"/>
<evidence type="ECO:0000256" key="1">
    <source>
        <dbReference type="SAM" id="MobiDB-lite"/>
    </source>
</evidence>
<name>A0A1H6PX15_YARLL</name>
<dbReference type="AlphaFoldDB" id="A0A1H6PX15"/>
<protein>
    <submittedName>
        <fullName evidence="5">Stretch-activated Ca2+-permeable channel component-domain-containing protein</fullName>
    </submittedName>
</protein>
<dbReference type="KEGG" id="yli:2906557"/>
<reference evidence="5 7" key="2">
    <citation type="submission" date="2018-07" db="EMBL/GenBank/DDBJ databases">
        <title>Draft Genome Assemblies for Five Robust Yarrowia lipolytica Strains Exhibiting High Lipid Production and Pentose Sugar Utilization and Sugar Alcohol Secretion from Undetoxified Lignocellulosic Biomass Hydrolysates.</title>
        <authorList>
            <consortium name="DOE Joint Genome Institute"/>
            <person name="Walker C."/>
            <person name="Ryu S."/>
            <person name="Na H."/>
            <person name="Zane M."/>
            <person name="LaButti K."/>
            <person name="Lipzen A."/>
            <person name="Haridas S."/>
            <person name="Barry K."/>
            <person name="Grigoriev I.V."/>
            <person name="Quarterman J."/>
            <person name="Slininger P."/>
            <person name="Dien B."/>
            <person name="Trinh C.T."/>
        </authorList>
    </citation>
    <scope>NUCLEOTIDE SEQUENCE [LARGE SCALE GENOMIC DNA]</scope>
    <source>
        <strain evidence="5 7">YB392</strain>
    </source>
</reference>
<evidence type="ECO:0000313" key="7">
    <source>
        <dbReference type="Proteomes" id="UP000256601"/>
    </source>
</evidence>
<dbReference type="VEuPathDB" id="FungiDB:YALI1_A02470g"/>
<accession>A0A1H6PX15</accession>
<keyword evidence="3" id="KW-0732">Signal</keyword>
<proteinExistence type="predicted"/>
<evidence type="ECO:0000256" key="3">
    <source>
        <dbReference type="SAM" id="SignalP"/>
    </source>
</evidence>
<feature type="transmembrane region" description="Helical" evidence="2">
    <location>
        <begin position="619"/>
        <end position="639"/>
    </location>
</feature>
<dbReference type="Pfam" id="PF12929">
    <property type="entry name" value="Mid1"/>
    <property type="match status" value="1"/>
</dbReference>
<organism evidence="4 6">
    <name type="scientific">Yarrowia lipolytica</name>
    <name type="common">Candida lipolytica</name>
    <dbReference type="NCBI Taxonomy" id="4952"/>
    <lineage>
        <taxon>Eukaryota</taxon>
        <taxon>Fungi</taxon>
        <taxon>Dikarya</taxon>
        <taxon>Ascomycota</taxon>
        <taxon>Saccharomycotina</taxon>
        <taxon>Dipodascomycetes</taxon>
        <taxon>Dipodascales</taxon>
        <taxon>Dipodascales incertae sedis</taxon>
        <taxon>Yarrowia</taxon>
    </lineage>
</organism>
<feature type="region of interest" description="Disordered" evidence="1">
    <location>
        <begin position="230"/>
        <end position="286"/>
    </location>
</feature>
<keyword evidence="2" id="KW-1133">Transmembrane helix</keyword>
<dbReference type="GO" id="GO:0098703">
    <property type="term" value="P:calcium ion import across plasma membrane"/>
    <property type="evidence" value="ECO:0007669"/>
    <property type="project" value="InterPro"/>
</dbReference>
<dbReference type="eggNOG" id="ENOG502QTEW">
    <property type="taxonomic scope" value="Eukaryota"/>
</dbReference>
<dbReference type="GeneID" id="2906557"/>
<dbReference type="Gene3D" id="1.10.2000.10">
    <property type="entry name" value="Frizzled cysteine-rich domain"/>
    <property type="match status" value="1"/>
</dbReference>
<keyword evidence="2" id="KW-0812">Transmembrane</keyword>
<reference evidence="4 6" key="1">
    <citation type="journal article" date="2016" name="PLoS ONE">
        <title>Sequence Assembly of Yarrowia lipolytica Strain W29/CLIB89 Shows Transposable Element Diversity.</title>
        <authorList>
            <person name="Magnan C."/>
            <person name="Yu J."/>
            <person name="Chang I."/>
            <person name="Jahn E."/>
            <person name="Kanomata Y."/>
            <person name="Wu J."/>
            <person name="Zeller M."/>
            <person name="Oakes M."/>
            <person name="Baldi P."/>
            <person name="Sandmeyer S."/>
        </authorList>
    </citation>
    <scope>NUCLEOTIDE SEQUENCE [LARGE SCALE GENOMIC DNA]</scope>
    <source>
        <strain evidence="4">CLIB89</strain>
        <strain evidence="6">CLIB89(W29)</strain>
    </source>
</reference>
<dbReference type="EMBL" id="KZ859014">
    <property type="protein sequence ID" value="RDW25042.1"/>
    <property type="molecule type" value="Genomic_DNA"/>
</dbReference>
<keyword evidence="2" id="KW-0472">Membrane</keyword>
<dbReference type="OrthoDB" id="5405745at2759"/>
<evidence type="ECO:0000313" key="4">
    <source>
        <dbReference type="EMBL" id="AOW00161.1"/>
    </source>
</evidence>
<dbReference type="PANTHER" id="PTHR39142">
    <property type="entry name" value="MID1P"/>
    <property type="match status" value="1"/>
</dbReference>